<dbReference type="OrthoDB" id="10653882at2759"/>
<feature type="region of interest" description="Disordered" evidence="2">
    <location>
        <begin position="18"/>
        <end position="44"/>
    </location>
</feature>
<dbReference type="EMBL" id="JAGTXO010000012">
    <property type="protein sequence ID" value="KAG8464855.1"/>
    <property type="molecule type" value="Genomic_DNA"/>
</dbReference>
<dbReference type="AlphaFoldDB" id="A0A8J6CCJ2"/>
<feature type="region of interest" description="Disordered" evidence="2">
    <location>
        <begin position="509"/>
        <end position="581"/>
    </location>
</feature>
<gene>
    <name evidence="3" type="ORF">KFE25_010223</name>
</gene>
<accession>A0A8J6CCJ2</accession>
<comment type="caution">
    <text evidence="3">The sequence shown here is derived from an EMBL/GenBank/DDBJ whole genome shotgun (WGS) entry which is preliminary data.</text>
</comment>
<feature type="coiled-coil region" evidence="1">
    <location>
        <begin position="71"/>
        <end position="98"/>
    </location>
</feature>
<protein>
    <recommendedName>
        <fullName evidence="5">EF-hand domain-containing protein</fullName>
    </recommendedName>
</protein>
<keyword evidence="4" id="KW-1185">Reference proteome</keyword>
<feature type="coiled-coil region" evidence="1">
    <location>
        <begin position="258"/>
        <end position="285"/>
    </location>
</feature>
<evidence type="ECO:0000313" key="4">
    <source>
        <dbReference type="Proteomes" id="UP000751190"/>
    </source>
</evidence>
<evidence type="ECO:0000256" key="1">
    <source>
        <dbReference type="SAM" id="Coils"/>
    </source>
</evidence>
<name>A0A8J6CCJ2_DIALT</name>
<reference evidence="3" key="1">
    <citation type="submission" date="2021-05" db="EMBL/GenBank/DDBJ databases">
        <title>The genome of the haptophyte Pavlova lutheri (Diacronema luteri, Pavlovales) - a model for lipid biosynthesis in eukaryotic algae.</title>
        <authorList>
            <person name="Hulatt C.J."/>
            <person name="Posewitz M.C."/>
        </authorList>
    </citation>
    <scope>NUCLEOTIDE SEQUENCE</scope>
    <source>
        <strain evidence="3">NIVA-4/92</strain>
    </source>
</reference>
<organism evidence="3 4">
    <name type="scientific">Diacronema lutheri</name>
    <name type="common">Unicellular marine alga</name>
    <name type="synonym">Monochrysis lutheri</name>
    <dbReference type="NCBI Taxonomy" id="2081491"/>
    <lineage>
        <taxon>Eukaryota</taxon>
        <taxon>Haptista</taxon>
        <taxon>Haptophyta</taxon>
        <taxon>Pavlovophyceae</taxon>
        <taxon>Pavlovales</taxon>
        <taxon>Pavlovaceae</taxon>
        <taxon>Diacronema</taxon>
    </lineage>
</organism>
<sequence length="713" mass="75101">MAEVVWQSVRLAGACPGHAPLTGARDDPSGAGPFGTTSDAAVPGAAPAREVRASREAQLHDWYGDTLARMHDEMHAEIARLRDRLDASAAEREAERATFEQVAAEQLAVCHADALVTLRAVLAPVPALLARVHDELHAEAQRADAHHAQLVSFVRTLTDDAAPDESGCELSAAEWHDRMRGLARILAQHANDAPTGRAALREALRDTTDAVSSAAAHAEAQAGAMLAVVSSLPAATSGSSAPISVGGALSTPALYVAAAHARRELEQCESEVRTLKSQLADARRQAAHHARVAQSRGEEGSVHRHNVERLRRHLSRAGERQAEARAAAGEEVRRAAERERAMGQRLVRAQRELLARRAAHGAGEPDGPGLWADFEAAKGLAEAAVQDARFELSVEKDLRAQLQARNEQLLQLARSLREALARSGIAPALPHADEALVRLANLHADARADAHGAQQLEARLRAAAAEAVQLRADAARLGAQLASSNAELDAARAQVAELRAALARTAAPTLRTPNAPVPAAGAGSGGEIVTPQSASGGDARQRLATPREPAQQQPAQPVALPAERAGGERRPPLDAEAEPPELPELISRVCATIALSADGKISERELGAFLAAVDSLQPLGHDPHAKAAALCRDFGDGVSIPLADFQTILAKLARGNPARLLELAGAWAHLRDGADSAVDDSTMRSWARGDELAQAAATEASTERRTVLASVRH</sequence>
<feature type="region of interest" description="Disordered" evidence="2">
    <location>
        <begin position="286"/>
        <end position="336"/>
    </location>
</feature>
<feature type="compositionally biased region" description="Low complexity" evidence="2">
    <location>
        <begin position="509"/>
        <end position="521"/>
    </location>
</feature>
<proteinExistence type="predicted"/>
<evidence type="ECO:0000256" key="2">
    <source>
        <dbReference type="SAM" id="MobiDB-lite"/>
    </source>
</evidence>
<evidence type="ECO:0008006" key="5">
    <source>
        <dbReference type="Google" id="ProtNLM"/>
    </source>
</evidence>
<feature type="coiled-coil region" evidence="1">
    <location>
        <begin position="453"/>
        <end position="501"/>
    </location>
</feature>
<keyword evidence="1" id="KW-0175">Coiled coil</keyword>
<evidence type="ECO:0000313" key="3">
    <source>
        <dbReference type="EMBL" id="KAG8464855.1"/>
    </source>
</evidence>
<dbReference type="Proteomes" id="UP000751190">
    <property type="component" value="Unassembled WGS sequence"/>
</dbReference>
<feature type="compositionally biased region" description="Low complexity" evidence="2">
    <location>
        <begin position="549"/>
        <end position="562"/>
    </location>
</feature>
<feature type="compositionally biased region" description="Basic and acidic residues" evidence="2">
    <location>
        <begin position="316"/>
        <end position="336"/>
    </location>
</feature>
<feature type="compositionally biased region" description="Basic and acidic residues" evidence="2">
    <location>
        <begin position="296"/>
        <end position="309"/>
    </location>
</feature>